<dbReference type="Gene3D" id="2.60.40.640">
    <property type="match status" value="1"/>
</dbReference>
<proteinExistence type="predicted"/>
<keyword evidence="2" id="KW-1185">Reference proteome</keyword>
<dbReference type="EMBL" id="JAULSV010000001">
    <property type="protein sequence ID" value="KAK0657866.1"/>
    <property type="molecule type" value="Genomic_DNA"/>
</dbReference>
<sequence length="454" mass="50623">MPRRWSRNGPALSIQLDSSGPFNPGDTITGRVTRQLPLDTSRACLTISLRGRDKVKLTLQEFLAFNPFRARANLLGDDLHHTIYDGPLHIPSPSNPGEVFFSCPFAITLPHCDALQGNPLPFTFYSRTRSAASTLRAFVDYWLEASLSNRASPSSREIAIHPITVRHHALPIVIHPPDVSLHRWTCTKTVRSQSLLPGQTHPRLFLADKLTKTLCGGQLPHYTFGVEVVCPKTVQLGSPNPMPLYVRTAPFHELSSDVLAQRSRLVELRGVKVSLVARTTANLQGVVSGSGKRKMLCRDEEVLRAKWSPKEREALWLPSDAEEAALDVGTLLMGVRFGEQGVWYVKEGRGRASFEKALVERAYPDFETYNIRHRHLVRWDMELRVAMEDVRVRGEQLVTVLGSAGVSGVDNVVVETGKERAEKRRSFRWEWMAAGGKVDGWARVPARSEGGSTV</sequence>
<protein>
    <recommendedName>
        <fullName evidence="3">Arrestin-like N-terminal domain-containing protein</fullName>
    </recommendedName>
</protein>
<evidence type="ECO:0008006" key="3">
    <source>
        <dbReference type="Google" id="ProtNLM"/>
    </source>
</evidence>
<accession>A0AA39YTV0</accession>
<evidence type="ECO:0000313" key="1">
    <source>
        <dbReference type="EMBL" id="KAK0657866.1"/>
    </source>
</evidence>
<evidence type="ECO:0000313" key="2">
    <source>
        <dbReference type="Proteomes" id="UP001174936"/>
    </source>
</evidence>
<reference evidence="1" key="1">
    <citation type="submission" date="2023-06" db="EMBL/GenBank/DDBJ databases">
        <title>Genome-scale phylogeny and comparative genomics of the fungal order Sordariales.</title>
        <authorList>
            <consortium name="Lawrence Berkeley National Laboratory"/>
            <person name="Hensen N."/>
            <person name="Bonometti L."/>
            <person name="Westerberg I."/>
            <person name="Brannstrom I.O."/>
            <person name="Guillou S."/>
            <person name="Cros-Aarteil S."/>
            <person name="Calhoun S."/>
            <person name="Haridas S."/>
            <person name="Kuo A."/>
            <person name="Mondo S."/>
            <person name="Pangilinan J."/>
            <person name="Riley R."/>
            <person name="Labutti K."/>
            <person name="Andreopoulos B."/>
            <person name="Lipzen A."/>
            <person name="Chen C."/>
            <person name="Yanf M."/>
            <person name="Daum C."/>
            <person name="Ng V."/>
            <person name="Clum A."/>
            <person name="Steindorff A."/>
            <person name="Ohm R."/>
            <person name="Martin F."/>
            <person name="Silar P."/>
            <person name="Natvig D."/>
            <person name="Lalanne C."/>
            <person name="Gautier V."/>
            <person name="Ament-Velasquez S.L."/>
            <person name="Kruys A."/>
            <person name="Hutchinson M.I."/>
            <person name="Powell A.J."/>
            <person name="Barry K."/>
            <person name="Miller A.N."/>
            <person name="Grigoriev I.V."/>
            <person name="Debuchy R."/>
            <person name="Gladieux P."/>
            <person name="Thoren M.H."/>
            <person name="Johannesson H."/>
        </authorList>
    </citation>
    <scope>NUCLEOTIDE SEQUENCE</scope>
    <source>
        <strain evidence="1">SMH2532-1</strain>
    </source>
</reference>
<gene>
    <name evidence="1" type="ORF">B0T16DRAFT_453287</name>
</gene>
<organism evidence="1 2">
    <name type="scientific">Cercophora newfieldiana</name>
    <dbReference type="NCBI Taxonomy" id="92897"/>
    <lineage>
        <taxon>Eukaryota</taxon>
        <taxon>Fungi</taxon>
        <taxon>Dikarya</taxon>
        <taxon>Ascomycota</taxon>
        <taxon>Pezizomycotina</taxon>
        <taxon>Sordariomycetes</taxon>
        <taxon>Sordariomycetidae</taxon>
        <taxon>Sordariales</taxon>
        <taxon>Lasiosphaeriaceae</taxon>
        <taxon>Cercophora</taxon>
    </lineage>
</organism>
<dbReference type="AlphaFoldDB" id="A0AA39YTV0"/>
<comment type="caution">
    <text evidence="1">The sequence shown here is derived from an EMBL/GenBank/DDBJ whole genome shotgun (WGS) entry which is preliminary data.</text>
</comment>
<dbReference type="InterPro" id="IPR014752">
    <property type="entry name" value="Arrestin-like_C"/>
</dbReference>
<dbReference type="Proteomes" id="UP001174936">
    <property type="component" value="Unassembled WGS sequence"/>
</dbReference>
<name>A0AA39YTV0_9PEZI</name>